<dbReference type="EMBL" id="LAZR01004600">
    <property type="protein sequence ID" value="KKN07178.1"/>
    <property type="molecule type" value="Genomic_DNA"/>
</dbReference>
<gene>
    <name evidence="1" type="ORF">LCGC14_1069970</name>
</gene>
<dbReference type="AlphaFoldDB" id="A0A0F9QPE6"/>
<comment type="caution">
    <text evidence="1">The sequence shown here is derived from an EMBL/GenBank/DDBJ whole genome shotgun (WGS) entry which is preliminary data.</text>
</comment>
<organism evidence="1">
    <name type="scientific">marine sediment metagenome</name>
    <dbReference type="NCBI Taxonomy" id="412755"/>
    <lineage>
        <taxon>unclassified sequences</taxon>
        <taxon>metagenomes</taxon>
        <taxon>ecological metagenomes</taxon>
    </lineage>
</organism>
<accession>A0A0F9QPE6</accession>
<protein>
    <submittedName>
        <fullName evidence="1">Uncharacterized protein</fullName>
    </submittedName>
</protein>
<proteinExistence type="predicted"/>
<evidence type="ECO:0000313" key="1">
    <source>
        <dbReference type="EMBL" id="KKN07178.1"/>
    </source>
</evidence>
<name>A0A0F9QPE6_9ZZZZ</name>
<reference evidence="1" key="1">
    <citation type="journal article" date="2015" name="Nature">
        <title>Complex archaea that bridge the gap between prokaryotes and eukaryotes.</title>
        <authorList>
            <person name="Spang A."/>
            <person name="Saw J.H."/>
            <person name="Jorgensen S.L."/>
            <person name="Zaremba-Niedzwiedzka K."/>
            <person name="Martijn J."/>
            <person name="Lind A.E."/>
            <person name="van Eijk R."/>
            <person name="Schleper C."/>
            <person name="Guy L."/>
            <person name="Ettema T.J."/>
        </authorList>
    </citation>
    <scope>NUCLEOTIDE SEQUENCE</scope>
</reference>
<sequence>MVAYQCCDDPYNLCDVERHKRHTRTVIEMSAWAPDRLRRIVANAQTYSYWVVDAAKAVLARSRHHGAQNL</sequence>